<evidence type="ECO:0000313" key="11">
    <source>
        <dbReference type="Proteomes" id="UP000441455"/>
    </source>
</evidence>
<dbReference type="GO" id="GO:0004038">
    <property type="term" value="F:allantoinase activity"/>
    <property type="evidence" value="ECO:0007669"/>
    <property type="project" value="TreeGrafter"/>
</dbReference>
<comment type="cofactor">
    <cofactor evidence="7">
        <name>Zn(2+)</name>
        <dbReference type="ChEBI" id="CHEBI:29105"/>
    </cofactor>
    <text evidence="7">Binds 2 Zn(2+) ions per subunit.</text>
</comment>
<feature type="binding site" evidence="7">
    <location>
        <position position="305"/>
    </location>
    <ligand>
        <name>Zn(2+)</name>
        <dbReference type="ChEBI" id="CHEBI:29105"/>
        <label>1</label>
    </ligand>
</feature>
<dbReference type="InterPro" id="IPR050138">
    <property type="entry name" value="DHOase/Allantoinase_Hydrolase"/>
</dbReference>
<dbReference type="InterPro" id="IPR004722">
    <property type="entry name" value="DHOase"/>
</dbReference>
<dbReference type="HAMAP" id="MF_00220_B">
    <property type="entry name" value="PyrC_classI_B"/>
    <property type="match status" value="1"/>
</dbReference>
<feature type="binding site" evidence="7">
    <location>
        <position position="60"/>
    </location>
    <ligand>
        <name>Zn(2+)</name>
        <dbReference type="ChEBI" id="CHEBI:29105"/>
        <label>1</label>
    </ligand>
</feature>
<dbReference type="GO" id="GO:0044205">
    <property type="term" value="P:'de novo' UMP biosynthetic process"/>
    <property type="evidence" value="ECO:0007669"/>
    <property type="project" value="UniProtKB-UniRule"/>
</dbReference>
<feature type="domain" description="Dihydroorotase catalytic" evidence="9">
    <location>
        <begin position="51"/>
        <end position="236"/>
    </location>
</feature>
<feature type="binding site" evidence="7">
    <location>
        <position position="232"/>
    </location>
    <ligand>
        <name>Zn(2+)</name>
        <dbReference type="ChEBI" id="CHEBI:29105"/>
        <label>2</label>
    </ligand>
</feature>
<dbReference type="GO" id="GO:0008270">
    <property type="term" value="F:zinc ion binding"/>
    <property type="evidence" value="ECO:0007669"/>
    <property type="project" value="UniProtKB-UniRule"/>
</dbReference>
<organism evidence="10 11">
    <name type="scientific">Acidaminococcus fermentans</name>
    <dbReference type="NCBI Taxonomy" id="905"/>
    <lineage>
        <taxon>Bacteria</taxon>
        <taxon>Bacillati</taxon>
        <taxon>Bacillota</taxon>
        <taxon>Negativicutes</taxon>
        <taxon>Acidaminococcales</taxon>
        <taxon>Acidaminococcaceae</taxon>
        <taxon>Acidaminococcus</taxon>
    </lineage>
</organism>
<dbReference type="SUPFAM" id="SSF51556">
    <property type="entry name" value="Metallo-dependent hydrolases"/>
    <property type="match status" value="1"/>
</dbReference>
<protein>
    <recommendedName>
        <fullName evidence="7">Dihydroorotase</fullName>
        <shortName evidence="7">DHOase</shortName>
        <ecNumber evidence="7">3.5.2.3</ecNumber>
    </recommendedName>
</protein>
<dbReference type="RefSeq" id="WP_154487294.1">
    <property type="nucleotide sequence ID" value="NZ_VULN01000001.1"/>
</dbReference>
<dbReference type="EMBL" id="VULN01000001">
    <property type="protein sequence ID" value="MSS81074.1"/>
    <property type="molecule type" value="Genomic_DNA"/>
</dbReference>
<evidence type="ECO:0000259" key="9">
    <source>
        <dbReference type="Pfam" id="PF12890"/>
    </source>
</evidence>
<dbReference type="UniPathway" id="UPA00070">
    <property type="reaction ID" value="UER00117"/>
</dbReference>
<evidence type="ECO:0000256" key="6">
    <source>
        <dbReference type="ARBA" id="ARBA00022975"/>
    </source>
</evidence>
<dbReference type="Gene3D" id="3.20.20.140">
    <property type="entry name" value="Metal-dependent hydrolases"/>
    <property type="match status" value="1"/>
</dbReference>
<dbReference type="Proteomes" id="UP000441455">
    <property type="component" value="Unassembled WGS sequence"/>
</dbReference>
<keyword evidence="3 7" id="KW-0479">Metal-binding</keyword>
<dbReference type="SUPFAM" id="SSF51338">
    <property type="entry name" value="Composite domain of metallo-dependent hydrolases"/>
    <property type="match status" value="1"/>
</dbReference>
<dbReference type="GO" id="GO:0006145">
    <property type="term" value="P:purine nucleobase catabolic process"/>
    <property type="evidence" value="ECO:0007669"/>
    <property type="project" value="TreeGrafter"/>
</dbReference>
<feature type="active site" evidence="7">
    <location>
        <position position="305"/>
    </location>
</feature>
<feature type="binding site" evidence="7">
    <location>
        <position position="62"/>
    </location>
    <ligand>
        <name>Zn(2+)</name>
        <dbReference type="ChEBI" id="CHEBI:29105"/>
        <label>1</label>
    </ligand>
</feature>
<dbReference type="Gene3D" id="2.30.40.10">
    <property type="entry name" value="Urease, subunit C, domain 1"/>
    <property type="match status" value="1"/>
</dbReference>
<accession>A0A6N7VHJ1</accession>
<dbReference type="PROSITE" id="PS00483">
    <property type="entry name" value="DIHYDROOROTASE_2"/>
    <property type="match status" value="1"/>
</dbReference>
<dbReference type="Pfam" id="PF12890">
    <property type="entry name" value="DHOase"/>
    <property type="match status" value="1"/>
</dbReference>
<keyword evidence="6 7" id="KW-0665">Pyrimidine biosynthesis</keyword>
<dbReference type="GO" id="GO:0005737">
    <property type="term" value="C:cytoplasm"/>
    <property type="evidence" value="ECO:0007669"/>
    <property type="project" value="TreeGrafter"/>
</dbReference>
<evidence type="ECO:0000256" key="7">
    <source>
        <dbReference type="HAMAP-Rule" id="MF_00220"/>
    </source>
</evidence>
<dbReference type="Pfam" id="PF07969">
    <property type="entry name" value="Amidohydro_3"/>
    <property type="match status" value="1"/>
</dbReference>
<feature type="binding site" evidence="7">
    <location>
        <position position="94"/>
    </location>
    <ligand>
        <name>substrate</name>
    </ligand>
</feature>
<dbReference type="PANTHER" id="PTHR43668:SF2">
    <property type="entry name" value="ALLANTOINASE"/>
    <property type="match status" value="1"/>
</dbReference>
<name>A0A6N7VHJ1_ACIFE</name>
<evidence type="ECO:0000256" key="5">
    <source>
        <dbReference type="ARBA" id="ARBA00022833"/>
    </source>
</evidence>
<comment type="similarity">
    <text evidence="2 7">Belongs to the metallo-dependent hydrolases superfamily. DHOase family. Class I DHOase subfamily.</text>
</comment>
<feature type="domain" description="Amidohydrolase 3" evidence="8">
    <location>
        <begin position="343"/>
        <end position="421"/>
    </location>
</feature>
<dbReference type="InterPro" id="IPR032466">
    <property type="entry name" value="Metal_Hydrolase"/>
</dbReference>
<feature type="binding site" evidence="7">
    <location>
        <position position="179"/>
    </location>
    <ligand>
        <name>Zn(2+)</name>
        <dbReference type="ChEBI" id="CHEBI:29105"/>
        <label>2</label>
    </ligand>
</feature>
<keyword evidence="5 7" id="KW-0862">Zinc</keyword>
<dbReference type="InterPro" id="IPR002195">
    <property type="entry name" value="Dihydroorotase_CS"/>
</dbReference>
<evidence type="ECO:0000256" key="1">
    <source>
        <dbReference type="ARBA" id="ARBA00002368"/>
    </source>
</evidence>
<dbReference type="GO" id="GO:0004151">
    <property type="term" value="F:dihydroorotase activity"/>
    <property type="evidence" value="ECO:0007669"/>
    <property type="project" value="UniProtKB-UniRule"/>
</dbReference>
<dbReference type="InterPro" id="IPR011059">
    <property type="entry name" value="Metal-dep_hydrolase_composite"/>
</dbReference>
<dbReference type="InterPro" id="IPR024403">
    <property type="entry name" value="DHOase_cat"/>
</dbReference>
<comment type="function">
    <text evidence="1 7">Catalyzes the reversible cyclization of carbamoyl aspartate to dihydroorotate.</text>
</comment>
<comment type="caution">
    <text evidence="10">The sequence shown here is derived from an EMBL/GenBank/DDBJ whole genome shotgun (WGS) entry which is preliminary data.</text>
</comment>
<evidence type="ECO:0000256" key="2">
    <source>
        <dbReference type="ARBA" id="ARBA00010286"/>
    </source>
</evidence>
<sequence>MKTLIKNGRIVDPSQQLDQVMDLLVEDGKIAEAAPHIDAAANEVFDATGLVVAPGFIDLHTHLREPGLEAKEDLVTGTMAAAHGGITRVACMPNTKPVIDSSIVVSGIQERAQKEGYVHVEVIGAITKGEKGKELSEMGDMAQHGVMGFSDDGHYVSSAYVMNLAAQYVSAFDKPLICHDIDEEMNHEGFMHEGAVSARLGVPGIPSIAEDICVARDAAIAEYTGAHIHIAHIASKGAVDIVRKAKARGVNITCEVTVHHLTLTDEACAGYNTATRVSPPLRSRDHVEAMRAGLKDGTIDAIVTDHAPHAPEEKDVEFRYAPNGFCGLETSVGVILTELYHTGEFSINEIVNKMSTSPARIMNLDAGSLKVGRNADITILDLDREWTVDSEKFYTRGKVTPFNGKHCKGMAVATMVDGRFVMKDGVVCKK</sequence>
<feature type="binding site" evidence="7">
    <location>
        <position position="152"/>
    </location>
    <ligand>
        <name>Zn(2+)</name>
        <dbReference type="ChEBI" id="CHEBI:29105"/>
        <label>1</label>
    </ligand>
</feature>
<dbReference type="PANTHER" id="PTHR43668">
    <property type="entry name" value="ALLANTOINASE"/>
    <property type="match status" value="1"/>
</dbReference>
<dbReference type="NCBIfam" id="TIGR00857">
    <property type="entry name" value="pyrC_multi"/>
    <property type="match status" value="1"/>
</dbReference>
<reference evidence="10 11" key="1">
    <citation type="submission" date="2019-08" db="EMBL/GenBank/DDBJ databases">
        <title>In-depth cultivation of the pig gut microbiome towards novel bacterial diversity and tailored functional studies.</title>
        <authorList>
            <person name="Wylensek D."/>
            <person name="Hitch T.C.A."/>
            <person name="Clavel T."/>
        </authorList>
    </citation>
    <scope>NUCLEOTIDE SEQUENCE [LARGE SCALE GENOMIC DNA]</scope>
    <source>
        <strain evidence="10 11">WCA-389-WT-5B</strain>
    </source>
</reference>
<comment type="caution">
    <text evidence="7">Lacks conserved residue(s) required for the propagation of feature annotation.</text>
</comment>
<feature type="binding site" evidence="7">
    <location>
        <position position="309"/>
    </location>
    <ligand>
        <name>substrate</name>
    </ligand>
</feature>
<dbReference type="CDD" id="cd01317">
    <property type="entry name" value="DHOase_IIa"/>
    <property type="match status" value="1"/>
</dbReference>
<evidence type="ECO:0000256" key="4">
    <source>
        <dbReference type="ARBA" id="ARBA00022801"/>
    </source>
</evidence>
<comment type="pathway">
    <text evidence="7">Pyrimidine metabolism; UMP biosynthesis via de novo pathway; (S)-dihydroorotate from bicarbonate: step 3/3.</text>
</comment>
<evidence type="ECO:0000313" key="10">
    <source>
        <dbReference type="EMBL" id="MSS81074.1"/>
    </source>
</evidence>
<feature type="binding site" evidence="7">
    <location>
        <position position="152"/>
    </location>
    <ligand>
        <name>Zn(2+)</name>
        <dbReference type="ChEBI" id="CHEBI:29105"/>
        <label>2</label>
    </ligand>
</feature>
<dbReference type="InterPro" id="IPR013108">
    <property type="entry name" value="Amidohydro_3"/>
</dbReference>
<dbReference type="AlphaFoldDB" id="A0A6N7VHJ1"/>
<dbReference type="OrthoDB" id="9765462at2"/>
<evidence type="ECO:0000256" key="3">
    <source>
        <dbReference type="ARBA" id="ARBA00022723"/>
    </source>
</evidence>
<dbReference type="EC" id="3.5.2.3" evidence="7"/>
<gene>
    <name evidence="7" type="primary">pyrC</name>
    <name evidence="10" type="ORF">FX155_00320</name>
</gene>
<comment type="catalytic activity">
    <reaction evidence="7">
        <text>(S)-dihydroorotate + H2O = N-carbamoyl-L-aspartate + H(+)</text>
        <dbReference type="Rhea" id="RHEA:24296"/>
        <dbReference type="ChEBI" id="CHEBI:15377"/>
        <dbReference type="ChEBI" id="CHEBI:15378"/>
        <dbReference type="ChEBI" id="CHEBI:30864"/>
        <dbReference type="ChEBI" id="CHEBI:32814"/>
        <dbReference type="EC" id="3.5.2.3"/>
    </reaction>
</comment>
<evidence type="ECO:0000259" key="8">
    <source>
        <dbReference type="Pfam" id="PF07969"/>
    </source>
</evidence>
<feature type="binding site" evidence="7">
    <location>
        <begin position="62"/>
        <end position="64"/>
    </location>
    <ligand>
        <name>substrate</name>
    </ligand>
</feature>
<keyword evidence="4 7" id="KW-0378">Hydrolase</keyword>
<proteinExistence type="inferred from homology"/>